<dbReference type="GO" id="GO:0003677">
    <property type="term" value="F:DNA binding"/>
    <property type="evidence" value="ECO:0007669"/>
    <property type="project" value="UniProtKB-KW"/>
</dbReference>
<comment type="subcellular location">
    <subcellularLocation>
        <location evidence="11">Membrane</location>
        <topology evidence="11">Multi-pass membrane protein</topology>
    </subcellularLocation>
    <subcellularLocation>
        <location evidence="1">Nucleus</location>
    </subcellularLocation>
</comment>
<keyword evidence="6" id="KW-0805">Transcription regulation</keyword>
<dbReference type="GO" id="GO:0005345">
    <property type="term" value="F:purine nucleobase transmembrane transporter activity"/>
    <property type="evidence" value="ECO:0007669"/>
    <property type="project" value="UniProtKB-UniRule"/>
</dbReference>
<evidence type="ECO:0000313" key="12">
    <source>
        <dbReference type="EMBL" id="KAK7268320.1"/>
    </source>
</evidence>
<dbReference type="PANTHER" id="PTHR31376:SF1">
    <property type="entry name" value="PURINE PERMEASE 2"/>
    <property type="match status" value="1"/>
</dbReference>
<dbReference type="GO" id="GO:0015211">
    <property type="term" value="F:purine nucleoside transmembrane transporter activity"/>
    <property type="evidence" value="ECO:0007669"/>
    <property type="project" value="UniProtKB-UniRule"/>
</dbReference>
<keyword evidence="8 11" id="KW-0472">Membrane</keyword>
<protein>
    <recommendedName>
        <fullName evidence="11">Probable purine permease</fullName>
    </recommendedName>
</protein>
<feature type="transmembrane region" description="Helical" evidence="11">
    <location>
        <begin position="161"/>
        <end position="185"/>
    </location>
</feature>
<dbReference type="Proteomes" id="UP001372338">
    <property type="component" value="Unassembled WGS sequence"/>
</dbReference>
<comment type="caution">
    <text evidence="11">Lacks conserved residue(s) required for the propagation of feature annotation.</text>
</comment>
<comment type="similarity">
    <text evidence="2 11">Belongs to the purine permeases (TC 2.A.7.14) family.</text>
</comment>
<keyword evidence="4 11" id="KW-0812">Transmembrane</keyword>
<feature type="transmembrane region" description="Helical" evidence="11">
    <location>
        <begin position="55"/>
        <end position="74"/>
    </location>
</feature>
<evidence type="ECO:0000256" key="11">
    <source>
        <dbReference type="RuleBase" id="RU368015"/>
    </source>
</evidence>
<evidence type="ECO:0000256" key="8">
    <source>
        <dbReference type="ARBA" id="ARBA00023136"/>
    </source>
</evidence>
<accession>A0AAN9F6N2</accession>
<evidence type="ECO:0000256" key="1">
    <source>
        <dbReference type="ARBA" id="ARBA00004123"/>
    </source>
</evidence>
<evidence type="ECO:0000313" key="13">
    <source>
        <dbReference type="Proteomes" id="UP001372338"/>
    </source>
</evidence>
<dbReference type="AlphaFoldDB" id="A0AAN9F6N2"/>
<evidence type="ECO:0000256" key="7">
    <source>
        <dbReference type="ARBA" id="ARBA00023125"/>
    </source>
</evidence>
<keyword evidence="5 11" id="KW-1133">Transmembrane helix</keyword>
<proteinExistence type="inferred from homology"/>
<feature type="transmembrane region" description="Helical" evidence="11">
    <location>
        <begin position="130"/>
        <end position="149"/>
    </location>
</feature>
<dbReference type="SUPFAM" id="SSF101936">
    <property type="entry name" value="DNA-binding pseudobarrel domain"/>
    <property type="match status" value="1"/>
</dbReference>
<dbReference type="GO" id="GO:0005634">
    <property type="term" value="C:nucleus"/>
    <property type="evidence" value="ECO:0007669"/>
    <property type="project" value="UniProtKB-SubCell"/>
</dbReference>
<keyword evidence="3 11" id="KW-0813">Transport</keyword>
<organism evidence="12 13">
    <name type="scientific">Crotalaria pallida</name>
    <name type="common">Smooth rattlebox</name>
    <name type="synonym">Crotalaria striata</name>
    <dbReference type="NCBI Taxonomy" id="3830"/>
    <lineage>
        <taxon>Eukaryota</taxon>
        <taxon>Viridiplantae</taxon>
        <taxon>Streptophyta</taxon>
        <taxon>Embryophyta</taxon>
        <taxon>Tracheophyta</taxon>
        <taxon>Spermatophyta</taxon>
        <taxon>Magnoliopsida</taxon>
        <taxon>eudicotyledons</taxon>
        <taxon>Gunneridae</taxon>
        <taxon>Pentapetalae</taxon>
        <taxon>rosids</taxon>
        <taxon>fabids</taxon>
        <taxon>Fabales</taxon>
        <taxon>Fabaceae</taxon>
        <taxon>Papilionoideae</taxon>
        <taxon>50 kb inversion clade</taxon>
        <taxon>genistoids sensu lato</taxon>
        <taxon>core genistoids</taxon>
        <taxon>Crotalarieae</taxon>
        <taxon>Crotalaria</taxon>
    </lineage>
</organism>
<feature type="transmembrane region" description="Helical" evidence="11">
    <location>
        <begin position="191"/>
        <end position="209"/>
    </location>
</feature>
<evidence type="ECO:0000256" key="9">
    <source>
        <dbReference type="ARBA" id="ARBA00023163"/>
    </source>
</evidence>
<evidence type="ECO:0000256" key="4">
    <source>
        <dbReference type="ARBA" id="ARBA00022692"/>
    </source>
</evidence>
<dbReference type="InterPro" id="IPR030182">
    <property type="entry name" value="PUP_plant"/>
</dbReference>
<reference evidence="12 13" key="1">
    <citation type="submission" date="2024-01" db="EMBL/GenBank/DDBJ databases">
        <title>The genomes of 5 underutilized Papilionoideae crops provide insights into root nodulation and disease resistanc.</title>
        <authorList>
            <person name="Yuan L."/>
        </authorList>
    </citation>
    <scope>NUCLEOTIDE SEQUENCE [LARGE SCALE GENOMIC DNA]</scope>
    <source>
        <strain evidence="12">ZHUSHIDOU_FW_LH</strain>
        <tissue evidence="12">Leaf</tissue>
    </source>
</reference>
<keyword evidence="7" id="KW-0238">DNA-binding</keyword>
<keyword evidence="10" id="KW-0539">Nucleus</keyword>
<dbReference type="EMBL" id="JAYWIO010000004">
    <property type="protein sequence ID" value="KAK7268320.1"/>
    <property type="molecule type" value="Genomic_DNA"/>
</dbReference>
<feature type="transmembrane region" description="Helical" evidence="11">
    <location>
        <begin position="99"/>
        <end position="118"/>
    </location>
</feature>
<dbReference type="GO" id="GO:0016020">
    <property type="term" value="C:membrane"/>
    <property type="evidence" value="ECO:0007669"/>
    <property type="project" value="UniProtKB-SubCell"/>
</dbReference>
<keyword evidence="9" id="KW-0804">Transcription</keyword>
<keyword evidence="13" id="KW-1185">Reference proteome</keyword>
<gene>
    <name evidence="12" type="ORF">RIF29_21018</name>
</gene>
<evidence type="ECO:0000256" key="5">
    <source>
        <dbReference type="ARBA" id="ARBA00022989"/>
    </source>
</evidence>
<evidence type="ECO:0000256" key="10">
    <source>
        <dbReference type="ARBA" id="ARBA00023242"/>
    </source>
</evidence>
<evidence type="ECO:0000256" key="6">
    <source>
        <dbReference type="ARBA" id="ARBA00023015"/>
    </source>
</evidence>
<evidence type="ECO:0000256" key="3">
    <source>
        <dbReference type="ARBA" id="ARBA00022448"/>
    </source>
</evidence>
<dbReference type="Pfam" id="PF16913">
    <property type="entry name" value="PUNUT"/>
    <property type="match status" value="1"/>
</dbReference>
<comment type="caution">
    <text evidence="12">The sequence shown here is derived from an EMBL/GenBank/DDBJ whole genome shotgun (WGS) entry which is preliminary data.</text>
</comment>
<sequence>MREEAGSEAKQDNRTMKRILLIINCIMLATGVSGGPLVIRLYFIHGGNRVWLSSFLQGAGFPLILIPLSISYIIRRHCHLNTHAADSSELKMVTMKPPLFAFSAIIGVVTGLDSYLYSAGVARLPVSTSALILSTQLAFTALFAFFMAIPREARHYELGEATYYVVLVGSAILWQINFLGTIGVIFGASSLLSGIMIALMVPITELLYVIIYKEKFKAEKGVSLVLSVWGFVSYFYGDFKQAKQIEMNPTLGNELPQNQTWSISNVRGELLSEYSMTYEFEVEVFSMSVISFGYKLWEGDVTLKDEVCQMLGYVRCKKWSVIDAVGNTHEIRIQQLRAGGKLAITDGLDNIMEFYNLTNSRHLINLMPISRDTFKIVIYDNGDEIQYQQQYTETFLHPICKCRWCRSAGQTFQFDCEVEITVNRNQAERSILPLPESFVATALPLSSGEHYLVDEDNVEHPVELVRSIRNLNEAYLMRNWFDFCVVFHIVAGSTIKLAVVHAHQRRIYFFRK</sequence>
<dbReference type="InterPro" id="IPR015300">
    <property type="entry name" value="DNA-bd_pseudobarrel_sf"/>
</dbReference>
<name>A0AAN9F6N2_CROPI</name>
<dbReference type="PANTHER" id="PTHR31376">
    <property type="entry name" value="OS09G0467300 PROTEIN-RELATED"/>
    <property type="match status" value="1"/>
</dbReference>
<evidence type="ECO:0000256" key="2">
    <source>
        <dbReference type="ARBA" id="ARBA00006213"/>
    </source>
</evidence>
<feature type="transmembrane region" description="Helical" evidence="11">
    <location>
        <begin position="21"/>
        <end position="43"/>
    </location>
</feature>